<dbReference type="EMBL" id="JAZDUE010000009">
    <property type="protein sequence ID" value="MEE4023883.1"/>
    <property type="molecule type" value="Genomic_DNA"/>
</dbReference>
<keyword evidence="3" id="KW-1185">Reference proteome</keyword>
<organism evidence="2 3">
    <name type="scientific">Gordonia prachuapensis</name>
    <dbReference type="NCBI Taxonomy" id="3115651"/>
    <lineage>
        <taxon>Bacteria</taxon>
        <taxon>Bacillati</taxon>
        <taxon>Actinomycetota</taxon>
        <taxon>Actinomycetes</taxon>
        <taxon>Mycobacteriales</taxon>
        <taxon>Gordoniaceae</taxon>
        <taxon>Gordonia</taxon>
    </lineage>
</organism>
<dbReference type="GO" id="GO:0032259">
    <property type="term" value="P:methylation"/>
    <property type="evidence" value="ECO:0007669"/>
    <property type="project" value="UniProtKB-KW"/>
</dbReference>
<keyword evidence="2" id="KW-0808">Transferase</keyword>
<evidence type="ECO:0000313" key="2">
    <source>
        <dbReference type="EMBL" id="MEE4023883.1"/>
    </source>
</evidence>
<dbReference type="InterPro" id="IPR029063">
    <property type="entry name" value="SAM-dependent_MTases_sf"/>
</dbReference>
<comment type="caution">
    <text evidence="2">The sequence shown here is derived from an EMBL/GenBank/DDBJ whole genome shotgun (WGS) entry which is preliminary data.</text>
</comment>
<evidence type="ECO:0000313" key="3">
    <source>
        <dbReference type="Proteomes" id="UP001335729"/>
    </source>
</evidence>
<dbReference type="SUPFAM" id="SSF53335">
    <property type="entry name" value="S-adenosyl-L-methionine-dependent methyltransferases"/>
    <property type="match status" value="1"/>
</dbReference>
<gene>
    <name evidence="2" type="ORF">V1Y59_12420</name>
</gene>
<dbReference type="PANTHER" id="PTHR43591:SF24">
    <property type="entry name" value="2-METHOXY-6-POLYPRENYL-1,4-BENZOQUINOL METHYLASE, MITOCHONDRIAL"/>
    <property type="match status" value="1"/>
</dbReference>
<accession>A0ABU7MU72</accession>
<reference evidence="2 3" key="1">
    <citation type="submission" date="2024-01" db="EMBL/GenBank/DDBJ databases">
        <title>Draft genome sequence of Gordonia sp. PKS22-38.</title>
        <authorList>
            <person name="Suphannarot A."/>
            <person name="Mingma R."/>
        </authorList>
    </citation>
    <scope>NUCLEOTIDE SEQUENCE [LARGE SCALE GENOMIC DNA]</scope>
    <source>
        <strain evidence="2 3">PKS22-38</strain>
    </source>
</reference>
<dbReference type="InterPro" id="IPR013216">
    <property type="entry name" value="Methyltransf_11"/>
</dbReference>
<dbReference type="RefSeq" id="WP_330505265.1">
    <property type="nucleotide sequence ID" value="NZ_JAZDUE010000009.1"/>
</dbReference>
<dbReference type="PANTHER" id="PTHR43591">
    <property type="entry name" value="METHYLTRANSFERASE"/>
    <property type="match status" value="1"/>
</dbReference>
<dbReference type="CDD" id="cd02440">
    <property type="entry name" value="AdoMet_MTases"/>
    <property type="match status" value="1"/>
</dbReference>
<feature type="domain" description="Methyltransferase type 11" evidence="1">
    <location>
        <begin position="52"/>
        <end position="143"/>
    </location>
</feature>
<evidence type="ECO:0000259" key="1">
    <source>
        <dbReference type="Pfam" id="PF08241"/>
    </source>
</evidence>
<dbReference type="EC" id="2.1.1.-" evidence="2"/>
<dbReference type="Gene3D" id="3.40.50.150">
    <property type="entry name" value="Vaccinia Virus protein VP39"/>
    <property type="match status" value="1"/>
</dbReference>
<protein>
    <submittedName>
        <fullName evidence="2">Class I SAM-dependent methyltransferase</fullName>
        <ecNumber evidence="2">2.1.1.-</ecNumber>
    </submittedName>
</protein>
<keyword evidence="2" id="KW-0489">Methyltransferase</keyword>
<dbReference type="GO" id="GO:0008168">
    <property type="term" value="F:methyltransferase activity"/>
    <property type="evidence" value="ECO:0007669"/>
    <property type="project" value="UniProtKB-KW"/>
</dbReference>
<name>A0ABU7MU72_9ACTN</name>
<sequence>MSVNTIATDAAIKQRHRAMWASGDYPAVADVIAALGPRLVAATGIGADDKVVDVAAGAGNVAIPAARTGAHVVATDLTPELLTVGEGRESDLGIVWRTADAEDLPFDDDTFDVAVSCVGVMFAPHHQPCADELARTVRTGGRIGLINWTPAGFIGQLFKVMKPYVPTPPPGAQPGVLWGDADHVRGLFGDRVRDLTATAEQLEVSAFADGAAFREFFKACYGPTIAAYKNIGDDAERAAQLDREIAELADRYIVDGVMQWEYLLVTATVAG</sequence>
<dbReference type="Proteomes" id="UP001335729">
    <property type="component" value="Unassembled WGS sequence"/>
</dbReference>
<proteinExistence type="predicted"/>
<dbReference type="Pfam" id="PF08241">
    <property type="entry name" value="Methyltransf_11"/>
    <property type="match status" value="1"/>
</dbReference>